<evidence type="ECO:0000313" key="1">
    <source>
        <dbReference type="EMBL" id="KYG11392.1"/>
    </source>
</evidence>
<proteinExistence type="predicted"/>
<sequence length="113" mass="11242">MKDVHALRRLLEALFTLAGFAPGLGATGAPALRAERAAGRDPASRSSSGRILAAPVVEVETAAELLLAVAGETGEQLGQLGPAAVEGVGELGLGATIPDGPIVAAAELHELVT</sequence>
<gene>
    <name evidence="1" type="ORF">BE21_57420</name>
</gene>
<accession>A0A150U3A9</accession>
<organism evidence="1 2">
    <name type="scientific">Sorangium cellulosum</name>
    <name type="common">Polyangium cellulosum</name>
    <dbReference type="NCBI Taxonomy" id="56"/>
    <lineage>
        <taxon>Bacteria</taxon>
        <taxon>Pseudomonadati</taxon>
        <taxon>Myxococcota</taxon>
        <taxon>Polyangia</taxon>
        <taxon>Polyangiales</taxon>
        <taxon>Polyangiaceae</taxon>
        <taxon>Sorangium</taxon>
    </lineage>
</organism>
<dbReference type="Proteomes" id="UP000075502">
    <property type="component" value="Unassembled WGS sequence"/>
</dbReference>
<dbReference type="EMBL" id="JEME01000030">
    <property type="protein sequence ID" value="KYG11392.1"/>
    <property type="molecule type" value="Genomic_DNA"/>
</dbReference>
<comment type="caution">
    <text evidence="1">The sequence shown here is derived from an EMBL/GenBank/DDBJ whole genome shotgun (WGS) entry which is preliminary data.</text>
</comment>
<protein>
    <submittedName>
        <fullName evidence="1">Uncharacterized protein</fullName>
    </submittedName>
</protein>
<reference evidence="1 2" key="1">
    <citation type="submission" date="2014-02" db="EMBL/GenBank/DDBJ databases">
        <title>The small core and large imbalanced accessory genome model reveals a collaborative survival strategy of Sorangium cellulosum strains in nature.</title>
        <authorList>
            <person name="Han K."/>
            <person name="Peng R."/>
            <person name="Blom J."/>
            <person name="Li Y.-Z."/>
        </authorList>
    </citation>
    <scope>NUCLEOTIDE SEQUENCE [LARGE SCALE GENOMIC DNA]</scope>
    <source>
        <strain evidence="1 2">So0007-03</strain>
    </source>
</reference>
<dbReference type="AlphaFoldDB" id="A0A150U3A9"/>
<evidence type="ECO:0000313" key="2">
    <source>
        <dbReference type="Proteomes" id="UP000075502"/>
    </source>
</evidence>
<name>A0A150U3A9_SORCE</name>